<evidence type="ECO:0000256" key="5">
    <source>
        <dbReference type="ARBA" id="ARBA00022801"/>
    </source>
</evidence>
<evidence type="ECO:0000256" key="6">
    <source>
        <dbReference type="ARBA" id="ARBA00022833"/>
    </source>
</evidence>
<evidence type="ECO:0000256" key="8">
    <source>
        <dbReference type="SAM" id="MobiDB-lite"/>
    </source>
</evidence>
<dbReference type="Gene3D" id="3.30.1380.10">
    <property type="match status" value="1"/>
</dbReference>
<evidence type="ECO:0000256" key="7">
    <source>
        <dbReference type="ARBA" id="ARBA00023049"/>
    </source>
</evidence>
<dbReference type="EMBL" id="JAQNDK010000005">
    <property type="protein sequence ID" value="MDC0683810.1"/>
    <property type="molecule type" value="Genomic_DNA"/>
</dbReference>
<keyword evidence="7" id="KW-0482">Metalloprotease</keyword>
<dbReference type="RefSeq" id="WP_272101964.1">
    <property type="nucleotide sequence ID" value="NZ_JAQNDK010000005.1"/>
</dbReference>
<dbReference type="SUPFAM" id="SSF55166">
    <property type="entry name" value="Hedgehog/DD-peptidase"/>
    <property type="match status" value="1"/>
</dbReference>
<reference evidence="10 11" key="1">
    <citation type="submission" date="2023-01" db="EMBL/GenBank/DDBJ databases">
        <title>Minimal conservation of predation-associated metabolite biosynthetic gene clusters underscores biosynthetic potential of Myxococcota including descriptions for ten novel species: Archangium lansinium sp. nov., Myxococcus landrumus sp. nov., Nannocystis bai.</title>
        <authorList>
            <person name="Ahearne A."/>
            <person name="Stevens C."/>
            <person name="Dowd S."/>
        </authorList>
    </citation>
    <scope>NUCLEOTIDE SEQUENCE [LARGE SCALE GENOMIC DNA]</scope>
    <source>
        <strain evidence="10 11">WIWO2</strain>
    </source>
</reference>
<feature type="region of interest" description="Disordered" evidence="8">
    <location>
        <begin position="389"/>
        <end position="411"/>
    </location>
</feature>
<keyword evidence="1" id="KW-0645">Protease</keyword>
<keyword evidence="2" id="KW-0479">Metal-binding</keyword>
<accession>A0ABT5CBQ4</accession>
<feature type="signal peptide" evidence="9">
    <location>
        <begin position="1"/>
        <end position="33"/>
    </location>
</feature>
<dbReference type="InterPro" id="IPR005073">
    <property type="entry name" value="Peptidase_M74"/>
</dbReference>
<protein>
    <submittedName>
        <fullName evidence="10">Penicillin-insensitive murein endopeptidase</fullName>
    </submittedName>
</protein>
<evidence type="ECO:0000256" key="3">
    <source>
        <dbReference type="ARBA" id="ARBA00022729"/>
    </source>
</evidence>
<evidence type="ECO:0000256" key="1">
    <source>
        <dbReference type="ARBA" id="ARBA00022670"/>
    </source>
</evidence>
<evidence type="ECO:0000313" key="10">
    <source>
        <dbReference type="EMBL" id="MDC0683810.1"/>
    </source>
</evidence>
<proteinExistence type="predicted"/>
<keyword evidence="5" id="KW-0378">Hydrolase</keyword>
<keyword evidence="6" id="KW-0862">Zinc</keyword>
<feature type="compositionally biased region" description="Low complexity" evidence="8">
    <location>
        <begin position="41"/>
        <end position="50"/>
    </location>
</feature>
<dbReference type="InterPro" id="IPR009045">
    <property type="entry name" value="Zn_M74/Hedgehog-like"/>
</dbReference>
<feature type="compositionally biased region" description="Basic and acidic residues" evidence="8">
    <location>
        <begin position="64"/>
        <end position="88"/>
    </location>
</feature>
<evidence type="ECO:0000256" key="4">
    <source>
        <dbReference type="ARBA" id="ARBA00022764"/>
    </source>
</evidence>
<comment type="caution">
    <text evidence="10">The sequence shown here is derived from an EMBL/GenBank/DDBJ whole genome shotgun (WGS) entry which is preliminary data.</text>
</comment>
<keyword evidence="4" id="KW-0574">Periplasm</keyword>
<sequence length="411" mass="42737">MPLLRPPSRRCLAFRGPVAALLLALSLAAPAQGAPSTHTGAQPAAAEQQPGKSPQNKRRAARRSSADGEGEARAARSSRSKEKAQERASKKRAAKRDDASRAERDGTAADADERKPLSKGAPNRGRLTGAVRLRSSRHLKAREGARTWGLPVLVKTLRRAAFQVAKKHGDSALLVGDLSARTGGALDGHNSHQTGRDADVGFYVVNSKGKTLRMDRFVAFDDEGNAIGLPGARFDDARNWALVQALLEDRQAGVKYLFVTDALRARLLAHAAKKRVPADLRARAAAAMMSPRDADLHNDHFHIRVMCPPSMRGACIEESLARPACAADEAKQALASGAPAATDTDIYGVPSTAAPTVADGARATAAPAGADGARATAAPAGADGARATAAPAAAIAPPTTAPGARPIAAPR</sequence>
<evidence type="ECO:0000256" key="9">
    <source>
        <dbReference type="SAM" id="SignalP"/>
    </source>
</evidence>
<dbReference type="Proteomes" id="UP001217485">
    <property type="component" value="Unassembled WGS sequence"/>
</dbReference>
<gene>
    <name evidence="10" type="ORF">POL72_39150</name>
</gene>
<evidence type="ECO:0000256" key="2">
    <source>
        <dbReference type="ARBA" id="ARBA00022723"/>
    </source>
</evidence>
<feature type="compositionally biased region" description="Basic and acidic residues" evidence="8">
    <location>
        <begin position="95"/>
        <end position="116"/>
    </location>
</feature>
<feature type="chain" id="PRO_5045879414" evidence="9">
    <location>
        <begin position="34"/>
        <end position="411"/>
    </location>
</feature>
<dbReference type="Pfam" id="PF03411">
    <property type="entry name" value="Peptidase_M74"/>
    <property type="match status" value="1"/>
</dbReference>
<keyword evidence="11" id="KW-1185">Reference proteome</keyword>
<keyword evidence="3 9" id="KW-0732">Signal</keyword>
<name>A0ABT5CBQ4_9BACT</name>
<feature type="region of interest" description="Disordered" evidence="8">
    <location>
        <begin position="30"/>
        <end position="130"/>
    </location>
</feature>
<evidence type="ECO:0000313" key="11">
    <source>
        <dbReference type="Proteomes" id="UP001217485"/>
    </source>
</evidence>
<organism evidence="10 11">
    <name type="scientific">Sorangium atrum</name>
    <dbReference type="NCBI Taxonomy" id="2995308"/>
    <lineage>
        <taxon>Bacteria</taxon>
        <taxon>Pseudomonadati</taxon>
        <taxon>Myxococcota</taxon>
        <taxon>Polyangia</taxon>
        <taxon>Polyangiales</taxon>
        <taxon>Polyangiaceae</taxon>
        <taxon>Sorangium</taxon>
    </lineage>
</organism>